<comment type="caution">
    <text evidence="6">The sequence shown here is derived from an EMBL/GenBank/DDBJ whole genome shotgun (WGS) entry which is preliminary data.</text>
</comment>
<feature type="domain" description="BHLH" evidence="5">
    <location>
        <begin position="640"/>
        <end position="691"/>
    </location>
</feature>
<dbReference type="PANTHER" id="PTHR11534:SF9">
    <property type="entry name" value="MYOGENIC-DETERMINATION PROTEIN"/>
    <property type="match status" value="1"/>
</dbReference>
<dbReference type="EMBL" id="LUCH01000760">
    <property type="protein sequence ID" value="KAF5404371.1"/>
    <property type="molecule type" value="Genomic_DNA"/>
</dbReference>
<feature type="region of interest" description="Disordered" evidence="4">
    <location>
        <begin position="374"/>
        <end position="414"/>
    </location>
</feature>
<sequence length="902" mass="99142">MIGEYVQQHLHPTGPYINENEPSSILTYPFHFVNSTRQLTHAGDRSHLLGFADLTAYSSAEFKTAATPETPYYTPSELASTQEGIYQQPLEFGDRYCKTSFETTSCPVATVADNVDYTPLAVQDTNSDEAPVLAEATYPSDGASHRSFPSTAEGGLDSVKNSVLHKIHQFDQYAQFAQATPFQTLVNHLVASRDGQYSSADICGSHPFQDVIRKESQTEGLQQINGYTMVQAMEATKSSKISHESHTYSSADHYTTTVAQSQPKYVRTPYDQQLSQYIKETCGTVTGNSDEQTYNYSQQTASHPTTSWLCESPVNDQLRFSHNRMNGSAFHASPERSEHMTFVHSTPFGSHIGSMRTQVLHQETIQSFPVAPYQLHQQQQQQRNPKSQSQTLSSHDGRGSLDSPSTSSAASRGSSSLAEALACSSESGGATRSIGNEVKRHIQSFQNETASYNGPVNACLSTEVSQASGFSLQEKPTPTQTDFAGSKTNTLLPTEHVITKPGPKLDELGSKAGKRSGYMAKRARTQSIVSQSVRSNEKKKIKFNFNPNKEHANADSAPSDDHRSPHNSILLSPRVIHTEFIDKSHDESLTEDHESDSLSDSDSDDELEEGKEEHVIVPGSHGQCLLWACKACKKKTMQVDRRKAATMRERRRLRKVNEAFETLKRRTCANPNQRMPKVEILRNAIDYIENLEEMLQHNGVLPTGISPLTSTLLANGGNSVGTARRNDTGNSSDEKKLSTRLPPLPNQAQTTASQLQTRSTEKQKNNRVKKSTHGPDCTSAPSLGHIGSEPLSNLTYIQRTSDSTQDVMNSPTVPVSCSSTDYGSEESPEGGPRNAATYAAQQIQKNNKSMDFNTTYENSPWELCSTYGTLESEKHGVKSARALELFHSGLLIGQTSAHLGVP</sequence>
<feature type="region of interest" description="Disordered" evidence="4">
    <location>
        <begin position="497"/>
        <end position="573"/>
    </location>
</feature>
<dbReference type="InterPro" id="IPR036638">
    <property type="entry name" value="HLH_DNA-bd_sf"/>
</dbReference>
<evidence type="ECO:0000256" key="2">
    <source>
        <dbReference type="ARBA" id="ARBA00023125"/>
    </source>
</evidence>
<feature type="compositionally biased region" description="Acidic residues" evidence="4">
    <location>
        <begin position="597"/>
        <end position="610"/>
    </location>
</feature>
<dbReference type="GO" id="GO:0000978">
    <property type="term" value="F:RNA polymerase II cis-regulatory region sequence-specific DNA binding"/>
    <property type="evidence" value="ECO:0007669"/>
    <property type="project" value="TreeGrafter"/>
</dbReference>
<dbReference type="GO" id="GO:0045663">
    <property type="term" value="P:positive regulation of myoblast differentiation"/>
    <property type="evidence" value="ECO:0007669"/>
    <property type="project" value="TreeGrafter"/>
</dbReference>
<protein>
    <submittedName>
        <fullName evidence="6">Transcription factor SUM-1</fullName>
    </submittedName>
</protein>
<dbReference type="Pfam" id="PF00010">
    <property type="entry name" value="HLH"/>
    <property type="match status" value="1"/>
</dbReference>
<dbReference type="GO" id="GO:0046983">
    <property type="term" value="F:protein dimerization activity"/>
    <property type="evidence" value="ECO:0007669"/>
    <property type="project" value="InterPro"/>
</dbReference>
<feature type="compositionally biased region" description="Basic and acidic residues" evidence="4">
    <location>
        <begin position="724"/>
        <end position="737"/>
    </location>
</feature>
<evidence type="ECO:0000256" key="3">
    <source>
        <dbReference type="ARBA" id="ARBA00023242"/>
    </source>
</evidence>
<dbReference type="PROSITE" id="PS50888">
    <property type="entry name" value="BHLH"/>
    <property type="match status" value="1"/>
</dbReference>
<organism evidence="6 7">
    <name type="scientific">Paragonimus heterotremus</name>
    <dbReference type="NCBI Taxonomy" id="100268"/>
    <lineage>
        <taxon>Eukaryota</taxon>
        <taxon>Metazoa</taxon>
        <taxon>Spiralia</taxon>
        <taxon>Lophotrochozoa</taxon>
        <taxon>Platyhelminthes</taxon>
        <taxon>Trematoda</taxon>
        <taxon>Digenea</taxon>
        <taxon>Plagiorchiida</taxon>
        <taxon>Troglotremata</taxon>
        <taxon>Troglotrematidae</taxon>
        <taxon>Paragonimus</taxon>
    </lineage>
</organism>
<dbReference type="GO" id="GO:0000981">
    <property type="term" value="F:DNA-binding transcription factor activity, RNA polymerase II-specific"/>
    <property type="evidence" value="ECO:0007669"/>
    <property type="project" value="TreeGrafter"/>
</dbReference>
<dbReference type="InterPro" id="IPR011598">
    <property type="entry name" value="bHLH_dom"/>
</dbReference>
<proteinExistence type="predicted"/>
<feature type="compositionally biased region" description="Basic and acidic residues" evidence="4">
    <location>
        <begin position="585"/>
        <end position="596"/>
    </location>
</feature>
<keyword evidence="7" id="KW-1185">Reference proteome</keyword>
<feature type="compositionally biased region" description="Low complexity" evidence="4">
    <location>
        <begin position="374"/>
        <end position="390"/>
    </location>
</feature>
<dbReference type="GO" id="GO:0005634">
    <property type="term" value="C:nucleus"/>
    <property type="evidence" value="ECO:0007669"/>
    <property type="project" value="UniProtKB-SubCell"/>
</dbReference>
<dbReference type="Proteomes" id="UP000748531">
    <property type="component" value="Unassembled WGS sequence"/>
</dbReference>
<dbReference type="PANTHER" id="PTHR11534">
    <property type="entry name" value="MYOGENIC FACTOR"/>
    <property type="match status" value="1"/>
</dbReference>
<dbReference type="Gene3D" id="4.10.280.10">
    <property type="entry name" value="Helix-loop-helix DNA-binding domain"/>
    <property type="match status" value="1"/>
</dbReference>
<feature type="compositionally biased region" description="Polar residues" evidence="4">
    <location>
        <begin position="525"/>
        <end position="534"/>
    </location>
</feature>
<dbReference type="OrthoDB" id="10049614at2759"/>
<keyword evidence="3" id="KW-0539">Nucleus</keyword>
<dbReference type="SUPFAM" id="SSF47459">
    <property type="entry name" value="HLH, helix-loop-helix DNA-binding domain"/>
    <property type="match status" value="1"/>
</dbReference>
<evidence type="ECO:0000256" key="1">
    <source>
        <dbReference type="ARBA" id="ARBA00004123"/>
    </source>
</evidence>
<comment type="subcellular location">
    <subcellularLocation>
        <location evidence="1">Nucleus</location>
    </subcellularLocation>
</comment>
<evidence type="ECO:0000256" key="4">
    <source>
        <dbReference type="SAM" id="MobiDB-lite"/>
    </source>
</evidence>
<dbReference type="InterPro" id="IPR002546">
    <property type="entry name" value="MyoD_N"/>
</dbReference>
<dbReference type="Pfam" id="PF01586">
    <property type="entry name" value="Basic"/>
    <property type="match status" value="1"/>
</dbReference>
<dbReference type="CDD" id="cd19699">
    <property type="entry name" value="bHLH_TS_dMYOD_like"/>
    <property type="match status" value="1"/>
</dbReference>
<feature type="compositionally biased region" description="Polar residues" evidence="4">
    <location>
        <begin position="746"/>
        <end position="758"/>
    </location>
</feature>
<feature type="compositionally biased region" description="Basic and acidic residues" evidence="4">
    <location>
        <begin position="548"/>
        <end position="564"/>
    </location>
</feature>
<dbReference type="GO" id="GO:0007517">
    <property type="term" value="P:muscle organ development"/>
    <property type="evidence" value="ECO:0007669"/>
    <property type="project" value="InterPro"/>
</dbReference>
<dbReference type="SMART" id="SM00520">
    <property type="entry name" value="BASIC"/>
    <property type="match status" value="1"/>
</dbReference>
<reference evidence="6" key="1">
    <citation type="submission" date="2019-05" db="EMBL/GenBank/DDBJ databases">
        <title>Annotation for the trematode Paragonimus heterotremus.</title>
        <authorList>
            <person name="Choi Y.-J."/>
        </authorList>
    </citation>
    <scope>NUCLEOTIDE SEQUENCE</scope>
    <source>
        <strain evidence="6">LC</strain>
    </source>
</reference>
<dbReference type="InterPro" id="IPR039704">
    <property type="entry name" value="Myogenic_factor"/>
</dbReference>
<feature type="region of interest" description="Disordered" evidence="4">
    <location>
        <begin position="716"/>
        <end position="789"/>
    </location>
</feature>
<accession>A0A8J4TLS2</accession>
<dbReference type="FunFam" id="4.10.280.10:FF:000005">
    <property type="entry name" value="Myogenic factor"/>
    <property type="match status" value="1"/>
</dbReference>
<evidence type="ECO:0000313" key="6">
    <source>
        <dbReference type="EMBL" id="KAF5404371.1"/>
    </source>
</evidence>
<dbReference type="SMART" id="SM00353">
    <property type="entry name" value="HLH"/>
    <property type="match status" value="1"/>
</dbReference>
<name>A0A8J4TLS2_9TREM</name>
<feature type="region of interest" description="Disordered" evidence="4">
    <location>
        <begin position="585"/>
        <end position="611"/>
    </location>
</feature>
<evidence type="ECO:0000313" key="7">
    <source>
        <dbReference type="Proteomes" id="UP000748531"/>
    </source>
</evidence>
<feature type="region of interest" description="Disordered" evidence="4">
    <location>
        <begin position="801"/>
        <end position="834"/>
    </location>
</feature>
<dbReference type="AlphaFoldDB" id="A0A8J4TLS2"/>
<evidence type="ECO:0000259" key="5">
    <source>
        <dbReference type="PROSITE" id="PS50888"/>
    </source>
</evidence>
<gene>
    <name evidence="6" type="ORF">PHET_02214</name>
</gene>
<feature type="compositionally biased region" description="Low complexity" evidence="4">
    <location>
        <begin position="400"/>
        <end position="414"/>
    </location>
</feature>
<feature type="compositionally biased region" description="Polar residues" evidence="4">
    <location>
        <begin position="801"/>
        <end position="822"/>
    </location>
</feature>
<keyword evidence="2" id="KW-0238">DNA-binding</keyword>